<dbReference type="SUPFAM" id="SSF55785">
    <property type="entry name" value="PYP-like sensor domain (PAS domain)"/>
    <property type="match status" value="1"/>
</dbReference>
<evidence type="ECO:0000256" key="1">
    <source>
        <dbReference type="ARBA" id="ARBA00000085"/>
    </source>
</evidence>
<dbReference type="AlphaFoldDB" id="A0A917C280"/>
<keyword evidence="4" id="KW-0808">Transferase</keyword>
<dbReference type="Proteomes" id="UP000606044">
    <property type="component" value="Unassembled WGS sequence"/>
</dbReference>
<keyword evidence="8" id="KW-0902">Two-component regulatory system</keyword>
<keyword evidence="6" id="KW-0418">Kinase</keyword>
<keyword evidence="3" id="KW-0597">Phosphoprotein</keyword>
<evidence type="ECO:0000256" key="8">
    <source>
        <dbReference type="ARBA" id="ARBA00023012"/>
    </source>
</evidence>
<evidence type="ECO:0000256" key="7">
    <source>
        <dbReference type="ARBA" id="ARBA00022840"/>
    </source>
</evidence>
<reference evidence="10" key="1">
    <citation type="journal article" date="2014" name="Int. J. Syst. Evol. Microbiol.">
        <title>Complete genome sequence of Corynebacterium casei LMG S-19264T (=DSM 44701T), isolated from a smear-ripened cheese.</title>
        <authorList>
            <consortium name="US DOE Joint Genome Institute (JGI-PGF)"/>
            <person name="Walter F."/>
            <person name="Albersmeier A."/>
            <person name="Kalinowski J."/>
            <person name="Ruckert C."/>
        </authorList>
    </citation>
    <scope>NUCLEOTIDE SEQUENCE</scope>
    <source>
        <strain evidence="10">CCM 7897</strain>
    </source>
</reference>
<dbReference type="InterPro" id="IPR004358">
    <property type="entry name" value="Sig_transdc_His_kin-like_C"/>
</dbReference>
<dbReference type="InterPro" id="IPR003661">
    <property type="entry name" value="HisK_dim/P_dom"/>
</dbReference>
<evidence type="ECO:0000313" key="11">
    <source>
        <dbReference type="Proteomes" id="UP000606044"/>
    </source>
</evidence>
<dbReference type="PROSITE" id="PS50109">
    <property type="entry name" value="HIS_KIN"/>
    <property type="match status" value="1"/>
</dbReference>
<name>A0A917C280_9HYPH</name>
<protein>
    <recommendedName>
        <fullName evidence="2">histidine kinase</fullName>
        <ecNumber evidence="2">2.7.13.3</ecNumber>
    </recommendedName>
</protein>
<dbReference type="GO" id="GO:0000155">
    <property type="term" value="F:phosphorelay sensor kinase activity"/>
    <property type="evidence" value="ECO:0007669"/>
    <property type="project" value="InterPro"/>
</dbReference>
<dbReference type="InterPro" id="IPR036097">
    <property type="entry name" value="HisK_dim/P_sf"/>
</dbReference>
<evidence type="ECO:0000256" key="4">
    <source>
        <dbReference type="ARBA" id="ARBA00022679"/>
    </source>
</evidence>
<dbReference type="Gene3D" id="3.30.565.10">
    <property type="entry name" value="Histidine kinase-like ATPase, C-terminal domain"/>
    <property type="match status" value="1"/>
</dbReference>
<evidence type="ECO:0000313" key="10">
    <source>
        <dbReference type="EMBL" id="GGF68229.1"/>
    </source>
</evidence>
<dbReference type="Pfam" id="PF02518">
    <property type="entry name" value="HATPase_c"/>
    <property type="match status" value="1"/>
</dbReference>
<dbReference type="InterPro" id="IPR036890">
    <property type="entry name" value="HATPase_C_sf"/>
</dbReference>
<feature type="domain" description="Histidine kinase" evidence="9">
    <location>
        <begin position="150"/>
        <end position="364"/>
    </location>
</feature>
<evidence type="ECO:0000256" key="5">
    <source>
        <dbReference type="ARBA" id="ARBA00022741"/>
    </source>
</evidence>
<evidence type="ECO:0000259" key="9">
    <source>
        <dbReference type="PROSITE" id="PS50109"/>
    </source>
</evidence>
<dbReference type="GO" id="GO:0005524">
    <property type="term" value="F:ATP binding"/>
    <property type="evidence" value="ECO:0007669"/>
    <property type="project" value="UniProtKB-KW"/>
</dbReference>
<dbReference type="PRINTS" id="PR00344">
    <property type="entry name" value="BCTRLSENSOR"/>
</dbReference>
<dbReference type="InterPro" id="IPR035965">
    <property type="entry name" value="PAS-like_dom_sf"/>
</dbReference>
<proteinExistence type="predicted"/>
<keyword evidence="5" id="KW-0547">Nucleotide-binding</keyword>
<dbReference type="PANTHER" id="PTHR43065:SF10">
    <property type="entry name" value="PEROXIDE STRESS-ACTIVATED HISTIDINE KINASE MAK3"/>
    <property type="match status" value="1"/>
</dbReference>
<dbReference type="EC" id="2.7.13.3" evidence="2"/>
<gene>
    <name evidence="10" type="ORF">GCM10007301_29890</name>
</gene>
<evidence type="ECO:0000256" key="2">
    <source>
        <dbReference type="ARBA" id="ARBA00012438"/>
    </source>
</evidence>
<dbReference type="SUPFAM" id="SSF47384">
    <property type="entry name" value="Homodimeric domain of signal transducing histidine kinase"/>
    <property type="match status" value="1"/>
</dbReference>
<reference evidence="10" key="2">
    <citation type="submission" date="2020-09" db="EMBL/GenBank/DDBJ databases">
        <authorList>
            <person name="Sun Q."/>
            <person name="Sedlacek I."/>
        </authorList>
    </citation>
    <scope>NUCLEOTIDE SEQUENCE</scope>
    <source>
        <strain evidence="10">CCM 7897</strain>
    </source>
</reference>
<evidence type="ECO:0000256" key="3">
    <source>
        <dbReference type="ARBA" id="ARBA00022553"/>
    </source>
</evidence>
<keyword evidence="11" id="KW-1185">Reference proteome</keyword>
<dbReference type="InterPro" id="IPR005467">
    <property type="entry name" value="His_kinase_dom"/>
</dbReference>
<accession>A0A917C280</accession>
<dbReference type="SUPFAM" id="SSF55874">
    <property type="entry name" value="ATPase domain of HSP90 chaperone/DNA topoisomerase II/histidine kinase"/>
    <property type="match status" value="1"/>
</dbReference>
<comment type="catalytic activity">
    <reaction evidence="1">
        <text>ATP + protein L-histidine = ADP + protein N-phospho-L-histidine.</text>
        <dbReference type="EC" id="2.7.13.3"/>
    </reaction>
</comment>
<sequence>MALRKAGVTDLESHYANRPEDLRALKARVIVRDVNDFTVEETGAPGKEAYLGPLDRLLPETDQTFVQWLVAFGRGDRFFRSEAHVKTADGIEIDTLFTAMLPSDLDGFSDIVVTSVDITGYKRAQARLSAAETDAAKSSRITTANALSASIAHEVNSPLAAILANGQAAQRLIRRGTPDIEEVSAALDDVVSQASRARDVVARITSCFSNAPGAFAAVDLVTVARSANLIVEAELRGLGAVVHLAAPDDLPSAWADVVQVQQVFVNLLLNAAQAMAQGSDRRDITVSMRAEQSWLVVVVSDSGPGVRLDKRGQIFAPFHSNRPGGMGMGLAICRNCIDAHGGDIWVDDATEGGAAFHFTLPRPNG</sequence>
<dbReference type="CDD" id="cd00082">
    <property type="entry name" value="HisKA"/>
    <property type="match status" value="1"/>
</dbReference>
<dbReference type="EMBL" id="BMCT01000004">
    <property type="protein sequence ID" value="GGF68229.1"/>
    <property type="molecule type" value="Genomic_DNA"/>
</dbReference>
<keyword evidence="7" id="KW-0067">ATP-binding</keyword>
<comment type="caution">
    <text evidence="10">The sequence shown here is derived from an EMBL/GenBank/DDBJ whole genome shotgun (WGS) entry which is preliminary data.</text>
</comment>
<dbReference type="SMART" id="SM00387">
    <property type="entry name" value="HATPase_c"/>
    <property type="match status" value="1"/>
</dbReference>
<dbReference type="PANTHER" id="PTHR43065">
    <property type="entry name" value="SENSOR HISTIDINE KINASE"/>
    <property type="match status" value="1"/>
</dbReference>
<dbReference type="Gene3D" id="1.10.287.130">
    <property type="match status" value="1"/>
</dbReference>
<organism evidence="10 11">
    <name type="scientific">Azorhizobium oxalatiphilum</name>
    <dbReference type="NCBI Taxonomy" id="980631"/>
    <lineage>
        <taxon>Bacteria</taxon>
        <taxon>Pseudomonadati</taxon>
        <taxon>Pseudomonadota</taxon>
        <taxon>Alphaproteobacteria</taxon>
        <taxon>Hyphomicrobiales</taxon>
        <taxon>Xanthobacteraceae</taxon>
        <taxon>Azorhizobium</taxon>
    </lineage>
</organism>
<dbReference type="InterPro" id="IPR003594">
    <property type="entry name" value="HATPase_dom"/>
</dbReference>
<evidence type="ECO:0000256" key="6">
    <source>
        <dbReference type="ARBA" id="ARBA00022777"/>
    </source>
</evidence>